<evidence type="ECO:0000256" key="10">
    <source>
        <dbReference type="ARBA" id="ARBA00076114"/>
    </source>
</evidence>
<protein>
    <recommendedName>
        <fullName evidence="9">Ufm1-specific protease</fullName>
    </recommendedName>
    <alternativeName>
        <fullName evidence="10">Odorant response abnormal protein 8</fullName>
    </alternativeName>
</protein>
<evidence type="ECO:0000256" key="9">
    <source>
        <dbReference type="ARBA" id="ARBA00073057"/>
    </source>
</evidence>
<evidence type="ECO:0000256" key="1">
    <source>
        <dbReference type="ARBA" id="ARBA00004406"/>
    </source>
</evidence>
<evidence type="ECO:0000256" key="5">
    <source>
        <dbReference type="ARBA" id="ARBA00022801"/>
    </source>
</evidence>
<evidence type="ECO:0000313" key="13">
    <source>
        <dbReference type="Proteomes" id="UP001196413"/>
    </source>
</evidence>
<keyword evidence="6" id="KW-0788">Thiol protease</keyword>
<dbReference type="Proteomes" id="UP001196413">
    <property type="component" value="Unassembled WGS sequence"/>
</dbReference>
<comment type="subunit">
    <text evidence="8">Interacts with odr-4.</text>
</comment>
<dbReference type="EMBL" id="JAHQIW010003422">
    <property type="protein sequence ID" value="KAJ1358680.1"/>
    <property type="molecule type" value="Genomic_DNA"/>
</dbReference>
<evidence type="ECO:0000256" key="7">
    <source>
        <dbReference type="ARBA" id="ARBA00056938"/>
    </source>
</evidence>
<organism evidence="12 13">
    <name type="scientific">Parelaphostrongylus tenuis</name>
    <name type="common">Meningeal worm</name>
    <dbReference type="NCBI Taxonomy" id="148309"/>
    <lineage>
        <taxon>Eukaryota</taxon>
        <taxon>Metazoa</taxon>
        <taxon>Ecdysozoa</taxon>
        <taxon>Nematoda</taxon>
        <taxon>Chromadorea</taxon>
        <taxon>Rhabditida</taxon>
        <taxon>Rhabditina</taxon>
        <taxon>Rhabditomorpha</taxon>
        <taxon>Strongyloidea</taxon>
        <taxon>Metastrongylidae</taxon>
        <taxon>Parelaphostrongylus</taxon>
    </lineage>
</organism>
<dbReference type="FunFam" id="3.90.70.130:FF:000001">
    <property type="entry name" value="Probable Ufm1-specific protease 2"/>
    <property type="match status" value="1"/>
</dbReference>
<reference evidence="12" key="1">
    <citation type="submission" date="2021-06" db="EMBL/GenBank/DDBJ databases">
        <title>Parelaphostrongylus tenuis whole genome reference sequence.</title>
        <authorList>
            <person name="Garwood T.J."/>
            <person name="Larsen P.A."/>
            <person name="Fountain-Jones N.M."/>
            <person name="Garbe J.R."/>
            <person name="Macchietto M.G."/>
            <person name="Kania S.A."/>
            <person name="Gerhold R.W."/>
            <person name="Richards J.E."/>
            <person name="Wolf T.M."/>
        </authorList>
    </citation>
    <scope>NUCLEOTIDE SEQUENCE</scope>
    <source>
        <strain evidence="12">MNPRO001-30</strain>
        <tissue evidence="12">Meninges</tissue>
    </source>
</reference>
<evidence type="ECO:0000259" key="11">
    <source>
        <dbReference type="Pfam" id="PF07910"/>
    </source>
</evidence>
<gene>
    <name evidence="12" type="ORF">KIN20_017166</name>
</gene>
<evidence type="ECO:0000256" key="8">
    <source>
        <dbReference type="ARBA" id="ARBA00064300"/>
    </source>
</evidence>
<sequence length="336" mass="38211">MVPIVRITRDGTSYLRVLTILDVTAPAVNGDNSHVLYDRLIEGIRRRVHAMVYMMMEAFKNQDKMIPTISQVFLPPGWSSFLHLQMPMCDEIEQRSLRVKLHKLFNLSLSMPCIRSSQAIKFAPTRLLRSPHVDINNYKPRGLISTVKGDYLYYHYMQDGVNDSGWGCAYRSLQSIWSWFILNGFTDRPVPTHLEIQQCLVDIKDKEQSFLGSRQWIGSTEIGFVLDHLLGIQSRYIITSSGAEVVEKARELALHFDTVGSPVMIGGAQLAHTILGIDYDECSADCNFLVLDPHYTGTEDLKVVLGKGWCAWKPASFWNPEHFYNMVLPQTPNSIV</sequence>
<dbReference type="Pfam" id="PF07910">
    <property type="entry name" value="Peptidase_C78"/>
    <property type="match status" value="1"/>
</dbReference>
<dbReference type="InterPro" id="IPR038765">
    <property type="entry name" value="Papain-like_cys_pep_sf"/>
</dbReference>
<dbReference type="GO" id="GO:0071567">
    <property type="term" value="F:deUFMylase activity"/>
    <property type="evidence" value="ECO:0007669"/>
    <property type="project" value="TreeGrafter"/>
</dbReference>
<dbReference type="GO" id="GO:0005789">
    <property type="term" value="C:endoplasmic reticulum membrane"/>
    <property type="evidence" value="ECO:0007669"/>
    <property type="project" value="UniProtKB-SubCell"/>
</dbReference>
<evidence type="ECO:0000256" key="2">
    <source>
        <dbReference type="ARBA" id="ARBA00008552"/>
    </source>
</evidence>
<dbReference type="Gene3D" id="3.90.70.130">
    <property type="match status" value="1"/>
</dbReference>
<comment type="function">
    <text evidence="7">Thiol protease which recognizes and hydrolyzes the peptide bond at the C-terminal Gly of ufm-1, a ubiquitin-like modifier protein bound to a number of target proteins. Required, with oct-4, for the localization of a subset of 7 transmembrane domain odorant receptors, including odr-10, to the cilia of olfactory neurons AWA and AWC. Operates in aggregation behavior, and responses to oxygen levels.</text>
</comment>
<keyword evidence="3" id="KW-0645">Protease</keyword>
<dbReference type="PANTHER" id="PTHR48153">
    <property type="entry name" value="UFM1-SPECIFIC PROTEASE 2"/>
    <property type="match status" value="1"/>
</dbReference>
<evidence type="ECO:0000256" key="4">
    <source>
        <dbReference type="ARBA" id="ARBA00022786"/>
    </source>
</evidence>
<comment type="subcellular location">
    <subcellularLocation>
        <location evidence="1">Endoplasmic reticulum membrane</location>
        <topology evidence="1">Peripheral membrane protein</topology>
    </subcellularLocation>
</comment>
<comment type="caution">
    <text evidence="12">The sequence shown here is derived from an EMBL/GenBank/DDBJ whole genome shotgun (WGS) entry which is preliminary data.</text>
</comment>
<dbReference type="PANTHER" id="PTHR48153:SF2">
    <property type="entry name" value="UFM1-SPECIFIC PROTEASE 2"/>
    <property type="match status" value="1"/>
</dbReference>
<keyword evidence="4" id="KW-0833">Ubl conjugation pathway</keyword>
<dbReference type="InterPro" id="IPR012462">
    <property type="entry name" value="UFSP1/2_DUB_cat"/>
</dbReference>
<accession>A0AAD5MHK2</accession>
<dbReference type="GO" id="GO:0006508">
    <property type="term" value="P:proteolysis"/>
    <property type="evidence" value="ECO:0007669"/>
    <property type="project" value="UniProtKB-KW"/>
</dbReference>
<dbReference type="SUPFAM" id="SSF54001">
    <property type="entry name" value="Cysteine proteinases"/>
    <property type="match status" value="1"/>
</dbReference>
<evidence type="ECO:0000313" key="12">
    <source>
        <dbReference type="EMBL" id="KAJ1358680.1"/>
    </source>
</evidence>
<keyword evidence="5" id="KW-0378">Hydrolase</keyword>
<comment type="similarity">
    <text evidence="2">Belongs to the peptidase C78 family.</text>
</comment>
<dbReference type="GO" id="GO:0005634">
    <property type="term" value="C:nucleus"/>
    <property type="evidence" value="ECO:0007669"/>
    <property type="project" value="TreeGrafter"/>
</dbReference>
<name>A0AAD5MHK2_PARTN</name>
<proteinExistence type="inferred from homology"/>
<keyword evidence="13" id="KW-1185">Reference proteome</keyword>
<evidence type="ECO:0000256" key="6">
    <source>
        <dbReference type="ARBA" id="ARBA00022807"/>
    </source>
</evidence>
<feature type="domain" description="UFSP1/2/DUB catalytic" evidence="11">
    <location>
        <begin position="145"/>
        <end position="327"/>
    </location>
</feature>
<dbReference type="AlphaFoldDB" id="A0AAD5MHK2"/>
<evidence type="ECO:0000256" key="3">
    <source>
        <dbReference type="ARBA" id="ARBA00022670"/>
    </source>
</evidence>